<dbReference type="EMBL" id="JAWJYN010000001">
    <property type="protein sequence ID" value="MDZ8161231.1"/>
    <property type="molecule type" value="Genomic_DNA"/>
</dbReference>
<organism evidence="2 3">
    <name type="scientific">Microbacterium aquimaris</name>
    <dbReference type="NCBI Taxonomy" id="459816"/>
    <lineage>
        <taxon>Bacteria</taxon>
        <taxon>Bacillati</taxon>
        <taxon>Actinomycetota</taxon>
        <taxon>Actinomycetes</taxon>
        <taxon>Micrococcales</taxon>
        <taxon>Microbacteriaceae</taxon>
        <taxon>Microbacterium</taxon>
    </lineage>
</organism>
<dbReference type="InterPro" id="IPR030395">
    <property type="entry name" value="GP_PDE_dom"/>
</dbReference>
<feature type="domain" description="GP-PDE" evidence="1">
    <location>
        <begin position="17"/>
        <end position="274"/>
    </location>
</feature>
<dbReference type="InterPro" id="IPR017946">
    <property type="entry name" value="PLC-like_Pdiesterase_TIM-brl"/>
</dbReference>
<dbReference type="PANTHER" id="PTHR46211">
    <property type="entry name" value="GLYCEROPHOSPHORYL DIESTER PHOSPHODIESTERASE"/>
    <property type="match status" value="1"/>
</dbReference>
<dbReference type="Proteomes" id="UP001291912">
    <property type="component" value="Unassembled WGS sequence"/>
</dbReference>
<accession>A0ABU5N577</accession>
<sequence length="275" mass="28754">MTAIDRSEAESLATARFAVAAHRGASIERPENTLAAFAAAIAHGADGIELDVALSADGVPVVVHDDTVDRTTDGHGPVDGFTVAQLAALDAGAGEGVPTLAEVLALAEGRVEVNIEIKAPVAVPAVVEVVTGFPDLAWIVSSFHWPALVEMRERAPQSRLYPLTLGVGDPEVMRRHAVEAGHPADRVEAWFTVLVEQLGKAGFEPALAFAERIGAEGLSIWEDSLGAPEIDRIHAAGLRAYVWTVNDVARARDLADAGADAICTDDPAGVLSVRG</sequence>
<protein>
    <submittedName>
        <fullName evidence="2">Glycerophosphodiester phosphodiesterase family protein</fullName>
    </submittedName>
</protein>
<comment type="caution">
    <text evidence="2">The sequence shown here is derived from an EMBL/GenBank/DDBJ whole genome shotgun (WGS) entry which is preliminary data.</text>
</comment>
<gene>
    <name evidence="2" type="ORF">R2Q92_05230</name>
</gene>
<dbReference type="Pfam" id="PF03009">
    <property type="entry name" value="GDPD"/>
    <property type="match status" value="1"/>
</dbReference>
<dbReference type="RefSeq" id="WP_194423872.1">
    <property type="nucleotide sequence ID" value="NZ_BAAAPT010000001.1"/>
</dbReference>
<evidence type="ECO:0000313" key="2">
    <source>
        <dbReference type="EMBL" id="MDZ8161231.1"/>
    </source>
</evidence>
<proteinExistence type="predicted"/>
<evidence type="ECO:0000313" key="3">
    <source>
        <dbReference type="Proteomes" id="UP001291912"/>
    </source>
</evidence>
<dbReference type="Gene3D" id="3.20.20.190">
    <property type="entry name" value="Phosphatidylinositol (PI) phosphodiesterase"/>
    <property type="match status" value="1"/>
</dbReference>
<evidence type="ECO:0000259" key="1">
    <source>
        <dbReference type="PROSITE" id="PS51704"/>
    </source>
</evidence>
<dbReference type="PANTHER" id="PTHR46211:SF14">
    <property type="entry name" value="GLYCEROPHOSPHODIESTER PHOSPHODIESTERASE"/>
    <property type="match status" value="1"/>
</dbReference>
<name>A0ABU5N577_9MICO</name>
<dbReference type="SUPFAM" id="SSF51695">
    <property type="entry name" value="PLC-like phosphodiesterases"/>
    <property type="match status" value="1"/>
</dbReference>
<keyword evidence="3" id="KW-1185">Reference proteome</keyword>
<dbReference type="PROSITE" id="PS51704">
    <property type="entry name" value="GP_PDE"/>
    <property type="match status" value="1"/>
</dbReference>
<reference evidence="2 3" key="1">
    <citation type="submission" date="2023-10" db="EMBL/GenBank/DDBJ databases">
        <title>Microbacterium xanthum sp. nov., isolated from seaweed.</title>
        <authorList>
            <person name="Lee S.D."/>
        </authorList>
    </citation>
    <scope>NUCLEOTIDE SEQUENCE [LARGE SCALE GENOMIC DNA]</scope>
    <source>
        <strain evidence="2 3">KCTC 19124</strain>
    </source>
</reference>